<gene>
    <name evidence="4" type="ORF">GRF59_05265</name>
</gene>
<dbReference type="Pfam" id="PF00440">
    <property type="entry name" value="TetR_N"/>
    <property type="match status" value="1"/>
</dbReference>
<keyword evidence="1 2" id="KW-0238">DNA-binding</keyword>
<dbReference type="PROSITE" id="PS50977">
    <property type="entry name" value="HTH_TETR_2"/>
    <property type="match status" value="1"/>
</dbReference>
<sequence length="217" mass="25167">MNQTTDRRILRTKALIRDALTELIEEKGFEALTVKDITSRAQMNRGTFYLHYRDKYDLLEQSEQELIEGLIAIISTIQPFNQKSFLSMDKPVPQIVHVFEYMNEHADFLKTILGPKGDPAFHPLLKSMLWKYLFEKNVTPLIKKENTLVPPEYLISYIASAHFGIIQEWLMQGRRESPYDIALILTKLTLKGPLYAAGIFKQMQELGVNENDPYDNE</sequence>
<keyword evidence="5" id="KW-1185">Reference proteome</keyword>
<dbReference type="GO" id="GO:0003677">
    <property type="term" value="F:DNA binding"/>
    <property type="evidence" value="ECO:0007669"/>
    <property type="project" value="UniProtKB-UniRule"/>
</dbReference>
<dbReference type="PRINTS" id="PR00455">
    <property type="entry name" value="HTHTETR"/>
</dbReference>
<evidence type="ECO:0000313" key="4">
    <source>
        <dbReference type="EMBL" id="MWV43032.1"/>
    </source>
</evidence>
<organism evidence="4 5">
    <name type="scientific">Paenibacillus dendrobii</name>
    <dbReference type="NCBI Taxonomy" id="2691084"/>
    <lineage>
        <taxon>Bacteria</taxon>
        <taxon>Bacillati</taxon>
        <taxon>Bacillota</taxon>
        <taxon>Bacilli</taxon>
        <taxon>Bacillales</taxon>
        <taxon>Paenibacillaceae</taxon>
        <taxon>Paenibacillus</taxon>
    </lineage>
</organism>
<dbReference type="Proteomes" id="UP000460318">
    <property type="component" value="Unassembled WGS sequence"/>
</dbReference>
<reference evidence="4 5" key="1">
    <citation type="submission" date="2019-12" db="EMBL/GenBank/DDBJ databases">
        <title>Paenibacillus sp. nov., an endophytic bacterium isolated from the stem of Dendrobium.</title>
        <authorList>
            <person name="Zhao R."/>
        </authorList>
    </citation>
    <scope>NUCLEOTIDE SEQUENCE [LARGE SCALE GENOMIC DNA]</scope>
    <source>
        <strain evidence="4 5">HJL G12</strain>
    </source>
</reference>
<dbReference type="PANTHER" id="PTHR43479:SF7">
    <property type="entry name" value="TETR-FAMILY TRANSCRIPTIONAL REGULATOR"/>
    <property type="match status" value="1"/>
</dbReference>
<evidence type="ECO:0000313" key="5">
    <source>
        <dbReference type="Proteomes" id="UP000460318"/>
    </source>
</evidence>
<name>A0A7X3IFN5_9BACL</name>
<evidence type="ECO:0000259" key="3">
    <source>
        <dbReference type="PROSITE" id="PS50977"/>
    </source>
</evidence>
<dbReference type="InterPro" id="IPR009057">
    <property type="entry name" value="Homeodomain-like_sf"/>
</dbReference>
<feature type="DNA-binding region" description="H-T-H motif" evidence="2">
    <location>
        <begin position="33"/>
        <end position="52"/>
    </location>
</feature>
<dbReference type="AlphaFoldDB" id="A0A7X3IFN5"/>
<dbReference type="Gene3D" id="1.10.357.10">
    <property type="entry name" value="Tetracycline Repressor, domain 2"/>
    <property type="match status" value="1"/>
</dbReference>
<dbReference type="InterPro" id="IPR050624">
    <property type="entry name" value="HTH-type_Tx_Regulator"/>
</dbReference>
<feature type="domain" description="HTH tetR-type" evidence="3">
    <location>
        <begin position="10"/>
        <end position="70"/>
    </location>
</feature>
<evidence type="ECO:0000256" key="1">
    <source>
        <dbReference type="ARBA" id="ARBA00023125"/>
    </source>
</evidence>
<dbReference type="InterPro" id="IPR039532">
    <property type="entry name" value="TetR_C_Firmicutes"/>
</dbReference>
<proteinExistence type="predicted"/>
<dbReference type="Pfam" id="PF14278">
    <property type="entry name" value="TetR_C_8"/>
    <property type="match status" value="1"/>
</dbReference>
<evidence type="ECO:0000256" key="2">
    <source>
        <dbReference type="PROSITE-ProRule" id="PRU00335"/>
    </source>
</evidence>
<accession>A0A7X3IFN5</accession>
<dbReference type="SUPFAM" id="SSF46689">
    <property type="entry name" value="Homeodomain-like"/>
    <property type="match status" value="1"/>
</dbReference>
<dbReference type="RefSeq" id="WP_160496582.1">
    <property type="nucleotide sequence ID" value="NZ_WUBI01000001.1"/>
</dbReference>
<dbReference type="PANTHER" id="PTHR43479">
    <property type="entry name" value="ACREF/ENVCD OPERON REPRESSOR-RELATED"/>
    <property type="match status" value="1"/>
</dbReference>
<protein>
    <submittedName>
        <fullName evidence="4">TetR family transcriptional regulator</fullName>
    </submittedName>
</protein>
<dbReference type="EMBL" id="WUBI01000001">
    <property type="protein sequence ID" value="MWV43032.1"/>
    <property type="molecule type" value="Genomic_DNA"/>
</dbReference>
<dbReference type="InterPro" id="IPR001647">
    <property type="entry name" value="HTH_TetR"/>
</dbReference>
<comment type="caution">
    <text evidence="4">The sequence shown here is derived from an EMBL/GenBank/DDBJ whole genome shotgun (WGS) entry which is preliminary data.</text>
</comment>